<feature type="transmembrane region" description="Helical" evidence="1">
    <location>
        <begin position="130"/>
        <end position="149"/>
    </location>
</feature>
<gene>
    <name evidence="2" type="ORF">BUL40_03580</name>
</gene>
<dbReference type="Proteomes" id="UP000191680">
    <property type="component" value="Unassembled WGS sequence"/>
</dbReference>
<organism evidence="2 3">
    <name type="scientific">Croceivirga radicis</name>
    <dbReference type="NCBI Taxonomy" id="1929488"/>
    <lineage>
        <taxon>Bacteria</taxon>
        <taxon>Pseudomonadati</taxon>
        <taxon>Bacteroidota</taxon>
        <taxon>Flavobacteriia</taxon>
        <taxon>Flavobacteriales</taxon>
        <taxon>Flavobacteriaceae</taxon>
        <taxon>Croceivirga</taxon>
    </lineage>
</organism>
<dbReference type="AlphaFoldDB" id="A0A1V6LU45"/>
<evidence type="ECO:0008006" key="4">
    <source>
        <dbReference type="Google" id="ProtNLM"/>
    </source>
</evidence>
<feature type="transmembrane region" description="Helical" evidence="1">
    <location>
        <begin position="155"/>
        <end position="174"/>
    </location>
</feature>
<keyword evidence="1" id="KW-1133">Transmembrane helix</keyword>
<dbReference type="OrthoDB" id="9786064at2"/>
<comment type="caution">
    <text evidence="2">The sequence shown here is derived from an EMBL/GenBank/DDBJ whole genome shotgun (WGS) entry which is preliminary data.</text>
</comment>
<feature type="transmembrane region" description="Helical" evidence="1">
    <location>
        <begin position="181"/>
        <end position="200"/>
    </location>
</feature>
<feature type="transmembrane region" description="Helical" evidence="1">
    <location>
        <begin position="40"/>
        <end position="60"/>
    </location>
</feature>
<reference evidence="2 3" key="1">
    <citation type="submission" date="2016-12" db="EMBL/GenBank/DDBJ databases">
        <authorList>
            <person name="Song W.-J."/>
            <person name="Kurnit D.M."/>
        </authorList>
    </citation>
    <scope>NUCLEOTIDE SEQUENCE [LARGE SCALE GENOMIC DNA]</scope>
    <source>
        <strain evidence="2 3">HSG9</strain>
    </source>
</reference>
<evidence type="ECO:0000313" key="3">
    <source>
        <dbReference type="Proteomes" id="UP000191680"/>
    </source>
</evidence>
<feature type="transmembrane region" description="Helical" evidence="1">
    <location>
        <begin position="104"/>
        <end position="123"/>
    </location>
</feature>
<keyword evidence="1" id="KW-0472">Membrane</keyword>
<proteinExistence type="predicted"/>
<feature type="transmembrane region" description="Helical" evidence="1">
    <location>
        <begin position="81"/>
        <end position="98"/>
    </location>
</feature>
<sequence>MRYFWRVLSYVFHPLLVPIAGTVSYFLVTPKFNPLAIQSGNILPIFILTVIIPIIFYLILKNLGVVKSVFAPTIKERKYPLYLSMIIYLMILYKVIPLNYINELYFFFVGLLIATFATLLILFVKIRASIHLMGLGSLLFYLIGLSIHFERNITIAIALLTLMCGMVATSRLYMKAHTPNELLIGFLLGCISQFFTFKYWL</sequence>
<feature type="transmembrane region" description="Helical" evidence="1">
    <location>
        <begin position="7"/>
        <end position="28"/>
    </location>
</feature>
<keyword evidence="3" id="KW-1185">Reference proteome</keyword>
<evidence type="ECO:0000313" key="2">
    <source>
        <dbReference type="EMBL" id="OQD43702.1"/>
    </source>
</evidence>
<name>A0A1V6LU45_9FLAO</name>
<evidence type="ECO:0000256" key="1">
    <source>
        <dbReference type="SAM" id="Phobius"/>
    </source>
</evidence>
<dbReference type="RefSeq" id="WP_080318114.1">
    <property type="nucleotide sequence ID" value="NZ_MTBC01000002.1"/>
</dbReference>
<keyword evidence="1" id="KW-0812">Transmembrane</keyword>
<accession>A0A1V6LU45</accession>
<dbReference type="EMBL" id="MTBC01000002">
    <property type="protein sequence ID" value="OQD43702.1"/>
    <property type="molecule type" value="Genomic_DNA"/>
</dbReference>
<protein>
    <recommendedName>
        <fullName evidence="4">Transmembrane protein</fullName>
    </recommendedName>
</protein>
<dbReference type="Gene3D" id="1.20.144.10">
    <property type="entry name" value="Phosphatidic acid phosphatase type 2/haloperoxidase"/>
    <property type="match status" value="1"/>
</dbReference>